<dbReference type="SMART" id="SM00487">
    <property type="entry name" value="DEXDc"/>
    <property type="match status" value="1"/>
</dbReference>
<evidence type="ECO:0000256" key="13">
    <source>
        <dbReference type="RuleBase" id="RU365068"/>
    </source>
</evidence>
<dbReference type="InterPro" id="IPR036249">
    <property type="entry name" value="Thioredoxin-like_sf"/>
</dbReference>
<comment type="similarity">
    <text evidence="13">Belongs to the DEAD box helicase family.</text>
</comment>
<dbReference type="InterPro" id="IPR011545">
    <property type="entry name" value="DEAD/DEAH_box_helicase_dom"/>
</dbReference>
<dbReference type="CDD" id="cd02947">
    <property type="entry name" value="TRX_family"/>
    <property type="match status" value="1"/>
</dbReference>
<dbReference type="SUPFAM" id="SSF52540">
    <property type="entry name" value="P-loop containing nucleoside triphosphate hydrolases"/>
    <property type="match status" value="1"/>
</dbReference>
<feature type="compositionally biased region" description="Acidic residues" evidence="14">
    <location>
        <begin position="841"/>
        <end position="874"/>
    </location>
</feature>
<comment type="similarity">
    <text evidence="2">Belongs to the CRT-like transporter family.</text>
</comment>
<dbReference type="CDD" id="cd17941">
    <property type="entry name" value="DEADc_DDX10"/>
    <property type="match status" value="1"/>
</dbReference>
<dbReference type="SMART" id="SM00490">
    <property type="entry name" value="HELICc"/>
    <property type="match status" value="1"/>
</dbReference>
<feature type="transmembrane region" description="Helical" evidence="15">
    <location>
        <begin position="58"/>
        <end position="78"/>
    </location>
</feature>
<name>A0A418B868_9STRA</name>
<evidence type="ECO:0000259" key="18">
    <source>
        <dbReference type="PROSITE" id="PS51195"/>
    </source>
</evidence>
<evidence type="ECO:0000256" key="3">
    <source>
        <dbReference type="ARBA" id="ARBA00022448"/>
    </source>
</evidence>
<dbReference type="VEuPathDB" id="FungiDB:H310_05507"/>
<dbReference type="Proteomes" id="UP000285060">
    <property type="component" value="Unassembled WGS sequence"/>
</dbReference>
<dbReference type="GO" id="GO:0016887">
    <property type="term" value="F:ATP hydrolysis activity"/>
    <property type="evidence" value="ECO:0007669"/>
    <property type="project" value="RHEA"/>
</dbReference>
<feature type="domain" description="Helicase C-terminal" evidence="17">
    <location>
        <begin position="575"/>
        <end position="741"/>
    </location>
</feature>
<keyword evidence="7 13" id="KW-0347">Helicase</keyword>
<keyword evidence="6 13" id="KW-0378">Hydrolase</keyword>
<keyword evidence="10 15" id="KW-1133">Transmembrane helix</keyword>
<evidence type="ECO:0000256" key="4">
    <source>
        <dbReference type="ARBA" id="ARBA00022692"/>
    </source>
</evidence>
<feature type="compositionally biased region" description="Basic and acidic residues" evidence="14">
    <location>
        <begin position="882"/>
        <end position="899"/>
    </location>
</feature>
<dbReference type="PROSITE" id="PS51192">
    <property type="entry name" value="HELICASE_ATP_BIND_1"/>
    <property type="match status" value="1"/>
</dbReference>
<keyword evidence="4 15" id="KW-0812">Transmembrane</keyword>
<evidence type="ECO:0000256" key="15">
    <source>
        <dbReference type="SAM" id="Phobius"/>
    </source>
</evidence>
<feature type="transmembrane region" description="Helical" evidence="15">
    <location>
        <begin position="28"/>
        <end position="46"/>
    </location>
</feature>
<evidence type="ECO:0000256" key="10">
    <source>
        <dbReference type="ARBA" id="ARBA00022989"/>
    </source>
</evidence>
<dbReference type="SUPFAM" id="SSF52833">
    <property type="entry name" value="Thioredoxin-like"/>
    <property type="match status" value="1"/>
</dbReference>
<keyword evidence="20" id="KW-1185">Reference proteome</keyword>
<comment type="catalytic activity">
    <reaction evidence="13">
        <text>ATP + H2O = ADP + phosphate + H(+)</text>
        <dbReference type="Rhea" id="RHEA:13065"/>
        <dbReference type="ChEBI" id="CHEBI:15377"/>
        <dbReference type="ChEBI" id="CHEBI:15378"/>
        <dbReference type="ChEBI" id="CHEBI:30616"/>
        <dbReference type="ChEBI" id="CHEBI:43474"/>
        <dbReference type="ChEBI" id="CHEBI:456216"/>
        <dbReference type="EC" id="3.6.4.13"/>
    </reaction>
</comment>
<gene>
    <name evidence="19" type="ORF">DYB32_000960</name>
</gene>
<keyword evidence="9 13" id="KW-0694">RNA-binding</keyword>
<evidence type="ECO:0000256" key="9">
    <source>
        <dbReference type="ARBA" id="ARBA00022884"/>
    </source>
</evidence>
<dbReference type="PROSITE" id="PS51195">
    <property type="entry name" value="Q_MOTIF"/>
    <property type="match status" value="1"/>
</dbReference>
<dbReference type="Gene3D" id="3.40.30.10">
    <property type="entry name" value="Glutaredoxin"/>
    <property type="match status" value="1"/>
</dbReference>
<keyword evidence="11 15" id="KW-0472">Membrane</keyword>
<comment type="subcellular location">
    <subcellularLocation>
        <location evidence="1">Membrane</location>
        <topology evidence="1">Multi-pass membrane protein</topology>
    </subcellularLocation>
</comment>
<dbReference type="VEuPathDB" id="FungiDB:H310_05510"/>
<dbReference type="SMART" id="SM01178">
    <property type="entry name" value="DUF4217"/>
    <property type="match status" value="1"/>
</dbReference>
<dbReference type="EC" id="3.6.4.13" evidence="13"/>
<keyword evidence="8 13" id="KW-0067">ATP-binding</keyword>
<feature type="region of interest" description="Disordered" evidence="14">
    <location>
        <begin position="821"/>
        <end position="908"/>
    </location>
</feature>
<evidence type="ECO:0000256" key="12">
    <source>
        <dbReference type="PROSITE-ProRule" id="PRU00552"/>
    </source>
</evidence>
<evidence type="ECO:0000256" key="7">
    <source>
        <dbReference type="ARBA" id="ARBA00022806"/>
    </source>
</evidence>
<dbReference type="GO" id="GO:0003723">
    <property type="term" value="F:RNA binding"/>
    <property type="evidence" value="ECO:0007669"/>
    <property type="project" value="UniProtKB-UniRule"/>
</dbReference>
<dbReference type="PROSITE" id="PS51194">
    <property type="entry name" value="HELICASE_CTER"/>
    <property type="match status" value="1"/>
</dbReference>
<dbReference type="InterPro" id="IPR025313">
    <property type="entry name" value="SPB4-like_CTE"/>
</dbReference>
<comment type="function">
    <text evidence="13">RNA helicase.</text>
</comment>
<evidence type="ECO:0000259" key="16">
    <source>
        <dbReference type="PROSITE" id="PS51192"/>
    </source>
</evidence>
<sequence>NVLSQVTLPFNMILSVFVLGTQYHRAHLMGAILVLYGAFVCMIPIFRGEVALNSPDPSFGWLLLYVLAMLPAATSNVYKEIGLKDVDLDIWYANAWVSTYQLLWGMLTFWTIQMQAFSDPPVTYSDFPTYLTAAHECFFGHHVTFNGVSSPCDGDIFVIYLQYILFNVVYNMEGSSVLFVISSAVCLPLTDILYMIPFLAGPLAKQKFTIFDGFALFIIVCKLITPKLNKLAKEAPENVSYVKVDTTALEDLSVDLGVSALPSVKIYCKGEVIGEYVGSKWEKDTVQMVGPIDSSMSGTSIVKGKMAPMTKEKLHEREAKEVAQLTERIGLETPERGSQIDDIESFDMLPLSIATKNGLKRGKFTKPTKIQIGTIPHALAGRDILAAAKTGSGKTLAFLIPMLEKLYRQRWDVEDGVGALVISPTRELAMQIFEVLRSIGKSHSFSAGLVIGGKNFQEEQYRIVKMNILVATPGRLLQHMEQTANFELSNLQILILDEADRILDMGFSNQLTAIVGYLPSERQTMLFSATQTKSIKDLARLSLNEPEYIAVHEKSTTATPSGLVQNYLVCDVGQKLDVLFSFIKAHLKQKTIVFVSTCRQVRFIHDVFCKMQPGIPLSALHGKYKQGKRVDVYYNFVNKPAGVMFATDVAARGLDFPNVDWVVQLDAPEDTANYIHRVGRTARYNKNGRALMLLLESEVKGLLCGLEEAKIPISKIEVNPAKTQSTHGKVASIVAADKDLKALAQKAFMSYVRSIYLQPAKDIFDATALNTDQLASSYGLPHAPRMPFLKDVAAQTREVNREKKNVNRKLQSLKEKIKAEKLLKKLGTSQPSKAPESKESSDDDESGDDSADSDEDDSDGEDDDKVDDSDDGDDLLVVKQVHNWDKDEHVGDLESAQEKKKPKSKIRIHASNASKVVFGKDGNALKPFDQMASANVDEFANVDEHAKQFQETVAKRLLEKDEEDRQLEKERVRAKHTKKRQQKKGERDEDGQDGPGAVLDLGSDQDGSDESDGATADSDDDEDEEEEDVSEEEKDRRMKGREALALEMIMARKKRRLA</sequence>
<dbReference type="PROSITE" id="PS00039">
    <property type="entry name" value="DEAD_ATP_HELICASE"/>
    <property type="match status" value="1"/>
</dbReference>
<evidence type="ECO:0000259" key="17">
    <source>
        <dbReference type="PROSITE" id="PS51194"/>
    </source>
</evidence>
<reference evidence="19 20" key="1">
    <citation type="submission" date="2018-08" db="EMBL/GenBank/DDBJ databases">
        <title>Aphanomyces genome sequencing and annotation.</title>
        <authorList>
            <person name="Minardi D."/>
            <person name="Oidtmann B."/>
            <person name="Van Der Giezen M."/>
            <person name="Studholme D.J."/>
        </authorList>
    </citation>
    <scope>NUCLEOTIDE SEQUENCE [LARGE SCALE GENOMIC DNA]</scope>
    <source>
        <strain evidence="19 20">NJM0002</strain>
    </source>
</reference>
<feature type="non-terminal residue" evidence="19">
    <location>
        <position position="1"/>
    </location>
</feature>
<dbReference type="InterPro" id="IPR014014">
    <property type="entry name" value="RNA_helicase_DEAD_Q_motif"/>
</dbReference>
<feature type="compositionally biased region" description="Basic and acidic residues" evidence="14">
    <location>
        <begin position="1033"/>
        <end position="1043"/>
    </location>
</feature>
<feature type="domain" description="Helicase ATP-binding" evidence="16">
    <location>
        <begin position="375"/>
        <end position="549"/>
    </location>
</feature>
<feature type="domain" description="DEAD-box RNA helicase Q" evidence="18">
    <location>
        <begin position="344"/>
        <end position="372"/>
    </location>
</feature>
<feature type="transmembrane region" description="Helical" evidence="15">
    <location>
        <begin position="6"/>
        <end position="23"/>
    </location>
</feature>
<dbReference type="InterPro" id="IPR001650">
    <property type="entry name" value="Helicase_C-like"/>
</dbReference>
<evidence type="ECO:0000256" key="1">
    <source>
        <dbReference type="ARBA" id="ARBA00004141"/>
    </source>
</evidence>
<organism evidence="19 20">
    <name type="scientific">Aphanomyces invadans</name>
    <dbReference type="NCBI Taxonomy" id="157072"/>
    <lineage>
        <taxon>Eukaryota</taxon>
        <taxon>Sar</taxon>
        <taxon>Stramenopiles</taxon>
        <taxon>Oomycota</taxon>
        <taxon>Saprolegniomycetes</taxon>
        <taxon>Saprolegniales</taxon>
        <taxon>Verrucalvaceae</taxon>
        <taxon>Aphanomyces</taxon>
    </lineage>
</organism>
<dbReference type="PANTHER" id="PTHR24031">
    <property type="entry name" value="RNA HELICASE"/>
    <property type="match status" value="1"/>
</dbReference>
<comment type="domain">
    <text evidence="13">The Q motif is unique to and characteristic of the DEAD box family of RNA helicases and controls ATP binding and hydrolysis.</text>
</comment>
<evidence type="ECO:0000256" key="5">
    <source>
        <dbReference type="ARBA" id="ARBA00022741"/>
    </source>
</evidence>
<dbReference type="GO" id="GO:0003724">
    <property type="term" value="F:RNA helicase activity"/>
    <property type="evidence" value="ECO:0007669"/>
    <property type="project" value="UniProtKB-EC"/>
</dbReference>
<dbReference type="Pfam" id="PF00271">
    <property type="entry name" value="Helicase_C"/>
    <property type="match status" value="1"/>
</dbReference>
<evidence type="ECO:0000313" key="20">
    <source>
        <dbReference type="Proteomes" id="UP000285060"/>
    </source>
</evidence>
<evidence type="ECO:0000256" key="11">
    <source>
        <dbReference type="ARBA" id="ARBA00023136"/>
    </source>
</evidence>
<dbReference type="Pfam" id="PF00270">
    <property type="entry name" value="DEAD"/>
    <property type="match status" value="1"/>
</dbReference>
<feature type="compositionally biased region" description="Acidic residues" evidence="14">
    <location>
        <begin position="1006"/>
        <end position="1032"/>
    </location>
</feature>
<dbReference type="CDD" id="cd18787">
    <property type="entry name" value="SF2_C_DEAD"/>
    <property type="match status" value="1"/>
</dbReference>
<comment type="caution">
    <text evidence="19">The sequence shown here is derived from an EMBL/GenBank/DDBJ whole genome shotgun (WGS) entry which is preliminary data.</text>
</comment>
<keyword evidence="3" id="KW-0813">Transport</keyword>
<evidence type="ECO:0000256" key="6">
    <source>
        <dbReference type="ARBA" id="ARBA00022801"/>
    </source>
</evidence>
<evidence type="ECO:0000313" key="19">
    <source>
        <dbReference type="EMBL" id="RHY34408.1"/>
    </source>
</evidence>
<dbReference type="InterPro" id="IPR000629">
    <property type="entry name" value="RNA-helicase_DEAD-box_CS"/>
</dbReference>
<dbReference type="GO" id="GO:0016020">
    <property type="term" value="C:membrane"/>
    <property type="evidence" value="ECO:0007669"/>
    <property type="project" value="UniProtKB-SubCell"/>
</dbReference>
<feature type="compositionally biased region" description="Basic residues" evidence="14">
    <location>
        <begin position="972"/>
        <end position="982"/>
    </location>
</feature>
<dbReference type="EMBL" id="QUSY01000031">
    <property type="protein sequence ID" value="RHY34408.1"/>
    <property type="molecule type" value="Genomic_DNA"/>
</dbReference>
<dbReference type="GO" id="GO:0005524">
    <property type="term" value="F:ATP binding"/>
    <property type="evidence" value="ECO:0007669"/>
    <property type="project" value="UniProtKB-UniRule"/>
</dbReference>
<feature type="transmembrane region" description="Helical" evidence="15">
    <location>
        <begin position="176"/>
        <end position="196"/>
    </location>
</feature>
<evidence type="ECO:0000256" key="2">
    <source>
        <dbReference type="ARBA" id="ARBA00006690"/>
    </source>
</evidence>
<dbReference type="InterPro" id="IPR014001">
    <property type="entry name" value="Helicase_ATP-bd"/>
</dbReference>
<dbReference type="Pfam" id="PF13959">
    <property type="entry name" value="CTE_SPB4"/>
    <property type="match status" value="1"/>
</dbReference>
<proteinExistence type="inferred from homology"/>
<evidence type="ECO:0000256" key="14">
    <source>
        <dbReference type="SAM" id="MobiDB-lite"/>
    </source>
</evidence>
<evidence type="ECO:0000256" key="8">
    <source>
        <dbReference type="ARBA" id="ARBA00022840"/>
    </source>
</evidence>
<feature type="region of interest" description="Disordered" evidence="14">
    <location>
        <begin position="958"/>
        <end position="1043"/>
    </location>
</feature>
<keyword evidence="5 13" id="KW-0547">Nucleotide-binding</keyword>
<dbReference type="Gene3D" id="3.40.50.300">
    <property type="entry name" value="P-loop containing nucleotide triphosphate hydrolases"/>
    <property type="match status" value="2"/>
</dbReference>
<protein>
    <recommendedName>
        <fullName evidence="13">ATP-dependent RNA helicase</fullName>
        <ecNumber evidence="13">3.6.4.13</ecNumber>
    </recommendedName>
</protein>
<dbReference type="AlphaFoldDB" id="A0A418B868"/>
<feature type="short sequence motif" description="Q motif" evidence="12">
    <location>
        <begin position="344"/>
        <end position="372"/>
    </location>
</feature>
<dbReference type="InterPro" id="IPR027417">
    <property type="entry name" value="P-loop_NTPase"/>
</dbReference>
<dbReference type="InterPro" id="IPR013936">
    <property type="entry name" value="CRT-like"/>
</dbReference>
<accession>A0A418B868</accession>
<dbReference type="Pfam" id="PF08627">
    <property type="entry name" value="CRT-like"/>
    <property type="match status" value="1"/>
</dbReference>
<feature type="transmembrane region" description="Helical" evidence="15">
    <location>
        <begin position="90"/>
        <end position="112"/>
    </location>
</feature>